<dbReference type="PANTHER" id="PTHR35983">
    <property type="entry name" value="UPF0166 PROTEIN TM_0021"/>
    <property type="match status" value="1"/>
</dbReference>
<dbReference type="PANTHER" id="PTHR35983:SF1">
    <property type="entry name" value="UPF0166 PROTEIN TM_0021"/>
    <property type="match status" value="1"/>
</dbReference>
<dbReference type="RefSeq" id="WP_092163335.1">
    <property type="nucleotide sequence ID" value="NZ_FNGA01000007.1"/>
</dbReference>
<dbReference type="InterPro" id="IPR011322">
    <property type="entry name" value="N-reg_PII-like_a/b"/>
</dbReference>
<evidence type="ECO:0000313" key="3">
    <source>
        <dbReference type="Proteomes" id="UP000199053"/>
    </source>
</evidence>
<reference evidence="3" key="1">
    <citation type="submission" date="2016-10" db="EMBL/GenBank/DDBJ databases">
        <authorList>
            <person name="Varghese N."/>
            <person name="Submissions S."/>
        </authorList>
    </citation>
    <scope>NUCLEOTIDE SEQUENCE [LARGE SCALE GENOMIC DNA]</scope>
    <source>
        <strain evidence="3">DSM 16995</strain>
    </source>
</reference>
<accession>A0A1G9LL40</accession>
<protein>
    <submittedName>
        <fullName evidence="2">Uncharacterized protein</fullName>
    </submittedName>
</protein>
<dbReference type="Gene3D" id="3.30.70.120">
    <property type="match status" value="1"/>
</dbReference>
<dbReference type="SUPFAM" id="SSF54913">
    <property type="entry name" value="GlnB-like"/>
    <property type="match status" value="1"/>
</dbReference>
<dbReference type="Pfam" id="PF02641">
    <property type="entry name" value="DUF190"/>
    <property type="match status" value="1"/>
</dbReference>
<dbReference type="AlphaFoldDB" id="A0A1G9LL40"/>
<sequence>MNLPEKAIRLRIFTGEENRINHRPTFEVIVNEARKRGLAGATVYRGVMGYGVNSQVRTTSILRLSEDLPMIIEIVDTAEKILPFEDFLKETLTEGLVTSEEVKVVFHKHNEGKK</sequence>
<evidence type="ECO:0000256" key="1">
    <source>
        <dbReference type="ARBA" id="ARBA00010554"/>
    </source>
</evidence>
<name>A0A1G9LL40_9BACT</name>
<comment type="similarity">
    <text evidence="1">Belongs to the UPF0166 family.</text>
</comment>
<organism evidence="2 3">
    <name type="scientific">Maridesulfovibrio ferrireducens</name>
    <dbReference type="NCBI Taxonomy" id="246191"/>
    <lineage>
        <taxon>Bacteria</taxon>
        <taxon>Pseudomonadati</taxon>
        <taxon>Thermodesulfobacteriota</taxon>
        <taxon>Desulfovibrionia</taxon>
        <taxon>Desulfovibrionales</taxon>
        <taxon>Desulfovibrionaceae</taxon>
        <taxon>Maridesulfovibrio</taxon>
    </lineage>
</organism>
<keyword evidence="3" id="KW-1185">Reference proteome</keyword>
<dbReference type="Proteomes" id="UP000199053">
    <property type="component" value="Unassembled WGS sequence"/>
</dbReference>
<dbReference type="InterPro" id="IPR003793">
    <property type="entry name" value="UPF0166"/>
</dbReference>
<proteinExistence type="inferred from homology"/>
<evidence type="ECO:0000313" key="2">
    <source>
        <dbReference type="EMBL" id="SDL62588.1"/>
    </source>
</evidence>
<dbReference type="InterPro" id="IPR015867">
    <property type="entry name" value="N-reg_PII/ATP_PRibTrfase_C"/>
</dbReference>
<gene>
    <name evidence="2" type="ORF">SAMN05660337_3427</name>
</gene>
<dbReference type="EMBL" id="FNGA01000007">
    <property type="protein sequence ID" value="SDL62588.1"/>
    <property type="molecule type" value="Genomic_DNA"/>
</dbReference>
<dbReference type="STRING" id="246191.SAMN05660337_3427"/>
<dbReference type="OrthoDB" id="9795599at2"/>